<dbReference type="EMBL" id="JARH01000489">
    <property type="protein sequence ID" value="EXF79937.1"/>
    <property type="molecule type" value="Genomic_DNA"/>
</dbReference>
<comment type="caution">
    <text evidence="1">The sequence shown here is derived from an EMBL/GenBank/DDBJ whole genome shotgun (WGS) entry which is preliminary data.</text>
</comment>
<organism evidence="1 2">
    <name type="scientific">Colletotrichum fioriniae PJ7</name>
    <dbReference type="NCBI Taxonomy" id="1445577"/>
    <lineage>
        <taxon>Eukaryota</taxon>
        <taxon>Fungi</taxon>
        <taxon>Dikarya</taxon>
        <taxon>Ascomycota</taxon>
        <taxon>Pezizomycotina</taxon>
        <taxon>Sordariomycetes</taxon>
        <taxon>Hypocreomycetidae</taxon>
        <taxon>Glomerellales</taxon>
        <taxon>Glomerellaceae</taxon>
        <taxon>Colletotrichum</taxon>
        <taxon>Colletotrichum acutatum species complex</taxon>
    </lineage>
</organism>
<proteinExistence type="predicted"/>
<keyword evidence="2" id="KW-1185">Reference proteome</keyword>
<dbReference type="KEGG" id="cfj:CFIO01_00833"/>
<accession>A0A010QJ16</accession>
<dbReference type="HOGENOM" id="CLU_1396194_0_0_1"/>
<evidence type="ECO:0000313" key="1">
    <source>
        <dbReference type="EMBL" id="EXF79937.1"/>
    </source>
</evidence>
<reference evidence="1 2" key="1">
    <citation type="submission" date="2014-02" db="EMBL/GenBank/DDBJ databases">
        <title>The genome sequence of Colletotrichum fioriniae PJ7.</title>
        <authorList>
            <person name="Baroncelli R."/>
            <person name="Thon M.R."/>
        </authorList>
    </citation>
    <scope>NUCLEOTIDE SEQUENCE [LARGE SCALE GENOMIC DNA]</scope>
    <source>
        <strain evidence="1 2">PJ7</strain>
    </source>
</reference>
<protein>
    <submittedName>
        <fullName evidence="1">Uncharacterized protein</fullName>
    </submittedName>
</protein>
<dbReference type="AlphaFoldDB" id="A0A010QJ16"/>
<dbReference type="OrthoDB" id="3819888at2759"/>
<dbReference type="Proteomes" id="UP000020467">
    <property type="component" value="Unassembled WGS sequence"/>
</dbReference>
<evidence type="ECO:0000313" key="2">
    <source>
        <dbReference type="Proteomes" id="UP000020467"/>
    </source>
</evidence>
<name>A0A010QJ16_9PEZI</name>
<sequence>MMAQLQEKHKAKQTGSRAVQKLSDNAYHQGLYIIQTYLDNLRRLKGGWDVATAVTIINSSFDNKAVPNEVKDLIRYSCKPRQASDDGNYYQYKAGDGTYTLCYLPNIGTSWTYEYTLSCFGPESELRLGNLMILSVITTGASANPVPRGCRFKIPVHMDLGGRILAMDANYEWKPGDTSGPGRWPLVAAAKIIRY</sequence>
<gene>
    <name evidence="1" type="ORF">CFIO01_00833</name>
</gene>